<comment type="caution">
    <text evidence="1">The sequence shown here is derived from an EMBL/GenBank/DDBJ whole genome shotgun (WGS) entry which is preliminary data.</text>
</comment>
<evidence type="ECO:0000313" key="2">
    <source>
        <dbReference type="Proteomes" id="UP001064048"/>
    </source>
</evidence>
<reference evidence="1 2" key="1">
    <citation type="journal article" date="2022" name="Genome Biol. Evol.">
        <title>The Spruce Budworm Genome: Reconstructing the Evolutionary History of Antifreeze Proteins.</title>
        <authorList>
            <person name="Beliveau C."/>
            <person name="Gagne P."/>
            <person name="Picq S."/>
            <person name="Vernygora O."/>
            <person name="Keeling C.I."/>
            <person name="Pinkney K."/>
            <person name="Doucet D."/>
            <person name="Wen F."/>
            <person name="Johnston J.S."/>
            <person name="Maaroufi H."/>
            <person name="Boyle B."/>
            <person name="Laroche J."/>
            <person name="Dewar K."/>
            <person name="Juretic N."/>
            <person name="Blackburn G."/>
            <person name="Nisole A."/>
            <person name="Brunet B."/>
            <person name="Brandao M."/>
            <person name="Lumley L."/>
            <person name="Duan J."/>
            <person name="Quan G."/>
            <person name="Lucarotti C.J."/>
            <person name="Roe A.D."/>
            <person name="Sperling F.A.H."/>
            <person name="Levesque R.C."/>
            <person name="Cusson M."/>
        </authorList>
    </citation>
    <scope>NUCLEOTIDE SEQUENCE [LARGE SCALE GENOMIC DNA]</scope>
    <source>
        <strain evidence="1">Glfc:IPQL:Cfum</strain>
    </source>
</reference>
<protein>
    <submittedName>
        <fullName evidence="1">Uncharacterized protein</fullName>
    </submittedName>
</protein>
<keyword evidence="2" id="KW-1185">Reference proteome</keyword>
<accession>A0ACC0JG34</accession>
<name>A0ACC0JG34_CHOFU</name>
<proteinExistence type="predicted"/>
<gene>
    <name evidence="1" type="ORF">MSG28_014125</name>
</gene>
<evidence type="ECO:0000313" key="1">
    <source>
        <dbReference type="EMBL" id="KAI8423037.1"/>
    </source>
</evidence>
<sequence length="124" mass="14404">MIIDWYQIGLLRDGQLLAEESPNDLMRKMDFFSILFPIVQVVAFFSAVGHDPRYLSLAVVNDETAFSPHHQISYFLKRKLLTTYKMFSQRIMRACGRPERLAEDHGCWALGILKTFTKIQFSSQ</sequence>
<dbReference type="EMBL" id="CM046125">
    <property type="protein sequence ID" value="KAI8423037.1"/>
    <property type="molecule type" value="Genomic_DNA"/>
</dbReference>
<organism evidence="1 2">
    <name type="scientific">Choristoneura fumiferana</name>
    <name type="common">Spruce budworm moth</name>
    <name type="synonym">Archips fumiferana</name>
    <dbReference type="NCBI Taxonomy" id="7141"/>
    <lineage>
        <taxon>Eukaryota</taxon>
        <taxon>Metazoa</taxon>
        <taxon>Ecdysozoa</taxon>
        <taxon>Arthropoda</taxon>
        <taxon>Hexapoda</taxon>
        <taxon>Insecta</taxon>
        <taxon>Pterygota</taxon>
        <taxon>Neoptera</taxon>
        <taxon>Endopterygota</taxon>
        <taxon>Lepidoptera</taxon>
        <taxon>Glossata</taxon>
        <taxon>Ditrysia</taxon>
        <taxon>Tortricoidea</taxon>
        <taxon>Tortricidae</taxon>
        <taxon>Tortricinae</taxon>
        <taxon>Choristoneura</taxon>
    </lineage>
</organism>
<dbReference type="Proteomes" id="UP001064048">
    <property type="component" value="Chromosome 25"/>
</dbReference>